<dbReference type="CDD" id="cd16913">
    <property type="entry name" value="YkuD_like"/>
    <property type="match status" value="1"/>
</dbReference>
<keyword evidence="3" id="KW-0808">Transferase</keyword>
<comment type="pathway">
    <text evidence="1 7">Cell wall biogenesis; peptidoglycan biosynthesis.</text>
</comment>
<name>A0A6B0TWY7_9RHOB</name>
<dbReference type="InterPro" id="IPR002477">
    <property type="entry name" value="Peptidoglycan-bd-like"/>
</dbReference>
<comment type="caution">
    <text evidence="10">The sequence shown here is derived from an EMBL/GenBank/DDBJ whole genome shotgun (WGS) entry which is preliminary data.</text>
</comment>
<gene>
    <name evidence="10" type="ORF">GSH16_12400</name>
</gene>
<dbReference type="GO" id="GO:0071555">
    <property type="term" value="P:cell wall organization"/>
    <property type="evidence" value="ECO:0007669"/>
    <property type="project" value="UniProtKB-UniRule"/>
</dbReference>
<evidence type="ECO:0000259" key="9">
    <source>
        <dbReference type="PROSITE" id="PS52029"/>
    </source>
</evidence>
<dbReference type="SUPFAM" id="SSF141523">
    <property type="entry name" value="L,D-transpeptidase catalytic domain-like"/>
    <property type="match status" value="1"/>
</dbReference>
<keyword evidence="8" id="KW-0732">Signal</keyword>
<organism evidence="10 11">
    <name type="scientific">Oceanomicrobium pacificus</name>
    <dbReference type="NCBI Taxonomy" id="2692916"/>
    <lineage>
        <taxon>Bacteria</taxon>
        <taxon>Pseudomonadati</taxon>
        <taxon>Pseudomonadota</taxon>
        <taxon>Alphaproteobacteria</taxon>
        <taxon>Rhodobacterales</taxon>
        <taxon>Paracoccaceae</taxon>
        <taxon>Oceanomicrobium</taxon>
    </lineage>
</organism>
<dbReference type="GO" id="GO:0016740">
    <property type="term" value="F:transferase activity"/>
    <property type="evidence" value="ECO:0007669"/>
    <property type="project" value="UniProtKB-KW"/>
</dbReference>
<dbReference type="EMBL" id="WUWG01000005">
    <property type="protein sequence ID" value="MXU66245.1"/>
    <property type="molecule type" value="Genomic_DNA"/>
</dbReference>
<evidence type="ECO:0000256" key="5">
    <source>
        <dbReference type="ARBA" id="ARBA00022984"/>
    </source>
</evidence>
<evidence type="ECO:0000256" key="4">
    <source>
        <dbReference type="ARBA" id="ARBA00022960"/>
    </source>
</evidence>
<evidence type="ECO:0000256" key="3">
    <source>
        <dbReference type="ARBA" id="ARBA00022679"/>
    </source>
</evidence>
<evidence type="ECO:0000256" key="8">
    <source>
        <dbReference type="SAM" id="SignalP"/>
    </source>
</evidence>
<dbReference type="RefSeq" id="WP_160855556.1">
    <property type="nucleotide sequence ID" value="NZ_WUWG01000005.1"/>
</dbReference>
<dbReference type="Gene3D" id="1.10.101.10">
    <property type="entry name" value="PGBD-like superfamily/PGBD"/>
    <property type="match status" value="1"/>
</dbReference>
<feature type="active site" description="Proton donor/acceptor" evidence="7">
    <location>
        <position position="434"/>
    </location>
</feature>
<feature type="active site" description="Nucleophile" evidence="7">
    <location>
        <position position="453"/>
    </location>
</feature>
<evidence type="ECO:0000256" key="7">
    <source>
        <dbReference type="PROSITE-ProRule" id="PRU01373"/>
    </source>
</evidence>
<reference evidence="10 11" key="1">
    <citation type="submission" date="2019-12" db="EMBL/GenBank/DDBJ databases">
        <title>Strain KN286 was isolated from seawater, which was collected from Caroline Seamount in the tropical western Pacific.</title>
        <authorList>
            <person name="Wang Q."/>
        </authorList>
    </citation>
    <scope>NUCLEOTIDE SEQUENCE [LARGE SCALE GENOMIC DNA]</scope>
    <source>
        <strain evidence="10 11">KN286</strain>
    </source>
</reference>
<dbReference type="PROSITE" id="PS52029">
    <property type="entry name" value="LD_TPASE"/>
    <property type="match status" value="1"/>
</dbReference>
<feature type="domain" description="L,D-TPase catalytic" evidence="9">
    <location>
        <begin position="301"/>
        <end position="482"/>
    </location>
</feature>
<accession>A0A6B0TWY7</accession>
<dbReference type="Pfam" id="PF01471">
    <property type="entry name" value="PG_binding_1"/>
    <property type="match status" value="1"/>
</dbReference>
<dbReference type="InterPro" id="IPR038063">
    <property type="entry name" value="Transpep_catalytic_dom"/>
</dbReference>
<protein>
    <submittedName>
        <fullName evidence="10">L,D-transpeptidase family protein</fullName>
    </submittedName>
</protein>
<dbReference type="Gene3D" id="2.40.440.10">
    <property type="entry name" value="L,D-transpeptidase catalytic domain-like"/>
    <property type="match status" value="1"/>
</dbReference>
<proteinExistence type="inferred from homology"/>
<feature type="chain" id="PRO_5025535390" evidence="8">
    <location>
        <begin position="29"/>
        <end position="542"/>
    </location>
</feature>
<evidence type="ECO:0000313" key="11">
    <source>
        <dbReference type="Proteomes" id="UP000436016"/>
    </source>
</evidence>
<keyword evidence="4 7" id="KW-0133">Cell shape</keyword>
<keyword evidence="5 7" id="KW-0573">Peptidoglycan synthesis</keyword>
<dbReference type="AlphaFoldDB" id="A0A6B0TWY7"/>
<dbReference type="Pfam" id="PF03734">
    <property type="entry name" value="YkuD"/>
    <property type="match status" value="1"/>
</dbReference>
<dbReference type="GO" id="GO:0009252">
    <property type="term" value="P:peptidoglycan biosynthetic process"/>
    <property type="evidence" value="ECO:0007669"/>
    <property type="project" value="UniProtKB-UniPathway"/>
</dbReference>
<evidence type="ECO:0000256" key="1">
    <source>
        <dbReference type="ARBA" id="ARBA00004752"/>
    </source>
</evidence>
<evidence type="ECO:0000256" key="2">
    <source>
        <dbReference type="ARBA" id="ARBA00005992"/>
    </source>
</evidence>
<dbReference type="SUPFAM" id="SSF47090">
    <property type="entry name" value="PGBD-like"/>
    <property type="match status" value="1"/>
</dbReference>
<dbReference type="Proteomes" id="UP000436016">
    <property type="component" value="Unassembled WGS sequence"/>
</dbReference>
<dbReference type="InterPro" id="IPR036365">
    <property type="entry name" value="PGBD-like_sf"/>
</dbReference>
<keyword evidence="11" id="KW-1185">Reference proteome</keyword>
<comment type="similarity">
    <text evidence="2">Belongs to the YkuD family.</text>
</comment>
<dbReference type="PANTHER" id="PTHR41533">
    <property type="entry name" value="L,D-TRANSPEPTIDASE HI_1667-RELATED"/>
    <property type="match status" value="1"/>
</dbReference>
<dbReference type="GO" id="GO:0004180">
    <property type="term" value="F:carboxypeptidase activity"/>
    <property type="evidence" value="ECO:0007669"/>
    <property type="project" value="UniProtKB-ARBA"/>
</dbReference>
<dbReference type="InterPro" id="IPR036366">
    <property type="entry name" value="PGBDSf"/>
</dbReference>
<dbReference type="InterPro" id="IPR045380">
    <property type="entry name" value="LD_TPept_scaffold_dom"/>
</dbReference>
<keyword evidence="6 7" id="KW-0961">Cell wall biogenesis/degradation</keyword>
<evidence type="ECO:0000313" key="10">
    <source>
        <dbReference type="EMBL" id="MXU66245.1"/>
    </source>
</evidence>
<dbReference type="Pfam" id="PF20142">
    <property type="entry name" value="Scaffold"/>
    <property type="match status" value="1"/>
</dbReference>
<feature type="signal peptide" evidence="8">
    <location>
        <begin position="1"/>
        <end position="28"/>
    </location>
</feature>
<dbReference type="InterPro" id="IPR052905">
    <property type="entry name" value="LD-transpeptidase_YkuD-like"/>
</dbReference>
<dbReference type="PANTHER" id="PTHR41533:SF2">
    <property type="entry name" value="BLR7131 PROTEIN"/>
    <property type="match status" value="1"/>
</dbReference>
<dbReference type="GO" id="GO:0008360">
    <property type="term" value="P:regulation of cell shape"/>
    <property type="evidence" value="ECO:0007669"/>
    <property type="project" value="UniProtKB-UniRule"/>
</dbReference>
<evidence type="ECO:0000256" key="6">
    <source>
        <dbReference type="ARBA" id="ARBA00023316"/>
    </source>
</evidence>
<dbReference type="UniPathway" id="UPA00219"/>
<dbReference type="InterPro" id="IPR005490">
    <property type="entry name" value="LD_TPept_cat_dom"/>
</dbReference>
<sequence length="542" mass="59278">MSRVLTSVFLASSIVFSGLTATTVPAVAQSSSQLALNAEQAALYAEIRKTGKLAEDLMGFYQARGFKPVWVGQRAASRALVATLADADSHALPLARYNAGQVQKELNAARGTTARAAAEIRATQMFLQYAHDISSGLVEPRRIDSEMSVPRPRRSDAALLNGLNKHRNTAGYLAALAPATANYKGLLAEKVRLEKLIARGGWGPEVGDGPSLKPGMSSPRIPALRARLTRMGYGRLGTAPGYDARLQAAVQKFQTDHGLNADAVVGGRTLAAINTSPQDRLVQVAVNLERERWLNLNRGARHIHVNLADFTVKVIDKGRTTFESRVVAGQTPKFRTQEFNDTMTHMVINPTWHVPASIATEELLPAIQEDPTYLQRKNMRVVTRDGGAVNPASVDFNAYSQENFPYLIKQAPNGGNALGRVKFMFPNRYNIYLHDTPSKSLFARDARAFSHGCVRVQKPFELAEVLLARQVNNPKGTFNAILETGRERTVSLAQPVPIYLSYNSAFIDEKGKPQYRADIYGRDRKVYNALRKAGVSIAGIAG</sequence>